<feature type="compositionally biased region" description="Polar residues" evidence="1">
    <location>
        <begin position="376"/>
        <end position="385"/>
    </location>
</feature>
<evidence type="ECO:0000313" key="2">
    <source>
        <dbReference type="EMBL" id="KIJ38015.1"/>
    </source>
</evidence>
<sequence>MIQPAPAIDEKSKRIFRHPFEKTFRECELAQRQFGDPVPGNMVLILSSWMFRTPYLSLKQIMKLLWPAFLDTRDLEDLGYSTETLRPEDLAKLHPQKKLLVNHLRSKVSIAALIILSGRNQGYQGQFAALTRDFENLLKKKKTRDSLQKVAFQFHDCFTRYLDDQDSFLIDRITATEVAPAMVSILEEKAGTEMTASQRSWAGDYASGPGIAILACWALSWYLQEPVLNIYPLLQADRIYREPSIQDEAWSALIVCAWFVDFNGHVRMRVTHRVSDPTILPPPLRIRPLPPADTPDMQVSVTQNTTITATTDHTQDVTNSAPMLTLTSSTSVEPPHQVTQMHIQNDNKCQPEIMKLALSPDLTPGVNAAQGDRQESTNPSNSGTKNQKRKREDIEEVEEVWSRKRLRTRRK</sequence>
<name>A0A0C9VJZ5_SPHS4</name>
<organism evidence="2 3">
    <name type="scientific">Sphaerobolus stellatus (strain SS14)</name>
    <dbReference type="NCBI Taxonomy" id="990650"/>
    <lineage>
        <taxon>Eukaryota</taxon>
        <taxon>Fungi</taxon>
        <taxon>Dikarya</taxon>
        <taxon>Basidiomycota</taxon>
        <taxon>Agaricomycotina</taxon>
        <taxon>Agaricomycetes</taxon>
        <taxon>Phallomycetidae</taxon>
        <taxon>Geastrales</taxon>
        <taxon>Sphaerobolaceae</taxon>
        <taxon>Sphaerobolus</taxon>
    </lineage>
</organism>
<dbReference type="Proteomes" id="UP000054279">
    <property type="component" value="Unassembled WGS sequence"/>
</dbReference>
<reference evidence="2 3" key="1">
    <citation type="submission" date="2014-06" db="EMBL/GenBank/DDBJ databases">
        <title>Evolutionary Origins and Diversification of the Mycorrhizal Mutualists.</title>
        <authorList>
            <consortium name="DOE Joint Genome Institute"/>
            <consortium name="Mycorrhizal Genomics Consortium"/>
            <person name="Kohler A."/>
            <person name="Kuo A."/>
            <person name="Nagy L.G."/>
            <person name="Floudas D."/>
            <person name="Copeland A."/>
            <person name="Barry K.W."/>
            <person name="Cichocki N."/>
            <person name="Veneault-Fourrey C."/>
            <person name="LaButti K."/>
            <person name="Lindquist E.A."/>
            <person name="Lipzen A."/>
            <person name="Lundell T."/>
            <person name="Morin E."/>
            <person name="Murat C."/>
            <person name="Riley R."/>
            <person name="Ohm R."/>
            <person name="Sun H."/>
            <person name="Tunlid A."/>
            <person name="Henrissat B."/>
            <person name="Grigoriev I.V."/>
            <person name="Hibbett D.S."/>
            <person name="Martin F."/>
        </authorList>
    </citation>
    <scope>NUCLEOTIDE SEQUENCE [LARGE SCALE GENOMIC DNA]</scope>
    <source>
        <strain evidence="2 3">SS14</strain>
    </source>
</reference>
<gene>
    <name evidence="2" type="ORF">M422DRAFT_50191</name>
</gene>
<dbReference type="AlphaFoldDB" id="A0A0C9VJZ5"/>
<dbReference type="HOGENOM" id="CLU_037049_0_0_1"/>
<accession>A0A0C9VJZ5</accession>
<dbReference type="EMBL" id="KN837164">
    <property type="protein sequence ID" value="KIJ38015.1"/>
    <property type="molecule type" value="Genomic_DNA"/>
</dbReference>
<proteinExistence type="predicted"/>
<protein>
    <submittedName>
        <fullName evidence="2">Uncharacterized protein</fullName>
    </submittedName>
</protein>
<evidence type="ECO:0000313" key="3">
    <source>
        <dbReference type="Proteomes" id="UP000054279"/>
    </source>
</evidence>
<feature type="region of interest" description="Disordered" evidence="1">
    <location>
        <begin position="362"/>
        <end position="411"/>
    </location>
</feature>
<keyword evidence="3" id="KW-1185">Reference proteome</keyword>
<evidence type="ECO:0000256" key="1">
    <source>
        <dbReference type="SAM" id="MobiDB-lite"/>
    </source>
</evidence>